<evidence type="ECO:0000256" key="8">
    <source>
        <dbReference type="ARBA" id="ARBA00023136"/>
    </source>
</evidence>
<organism evidence="11">
    <name type="scientific">marine metagenome</name>
    <dbReference type="NCBI Taxonomy" id="408172"/>
    <lineage>
        <taxon>unclassified sequences</taxon>
        <taxon>metagenomes</taxon>
        <taxon>ecological metagenomes</taxon>
    </lineage>
</organism>
<dbReference type="Pfam" id="PF02699">
    <property type="entry name" value="YajC"/>
    <property type="match status" value="1"/>
</dbReference>
<keyword evidence="7" id="KW-0811">Translocation</keyword>
<comment type="subcellular location">
    <subcellularLocation>
        <location evidence="1">Cell membrane</location>
        <topology evidence="1">Single-pass membrane protein</topology>
    </subcellularLocation>
</comment>
<proteinExistence type="predicted"/>
<evidence type="ECO:0000256" key="6">
    <source>
        <dbReference type="ARBA" id="ARBA00022989"/>
    </source>
</evidence>
<evidence type="ECO:0000256" key="10">
    <source>
        <dbReference type="SAM" id="Phobius"/>
    </source>
</evidence>
<dbReference type="NCBIfam" id="TIGR00739">
    <property type="entry name" value="yajC"/>
    <property type="match status" value="1"/>
</dbReference>
<dbReference type="EMBL" id="UINC01110995">
    <property type="protein sequence ID" value="SVC78884.1"/>
    <property type="molecule type" value="Genomic_DNA"/>
</dbReference>
<evidence type="ECO:0000256" key="1">
    <source>
        <dbReference type="ARBA" id="ARBA00004162"/>
    </source>
</evidence>
<dbReference type="SMART" id="SM01323">
    <property type="entry name" value="YajC"/>
    <property type="match status" value="1"/>
</dbReference>
<dbReference type="InterPro" id="IPR003849">
    <property type="entry name" value="Preprotein_translocase_YajC"/>
</dbReference>
<evidence type="ECO:0000256" key="4">
    <source>
        <dbReference type="ARBA" id="ARBA00022692"/>
    </source>
</evidence>
<feature type="transmembrane region" description="Helical" evidence="10">
    <location>
        <begin position="22"/>
        <end position="40"/>
    </location>
</feature>
<evidence type="ECO:0000256" key="5">
    <source>
        <dbReference type="ARBA" id="ARBA00022927"/>
    </source>
</evidence>
<keyword evidence="8 10" id="KW-0472">Membrane</keyword>
<keyword evidence="4 10" id="KW-0812">Transmembrane</keyword>
<keyword evidence="6 10" id="KW-1133">Transmembrane helix</keyword>
<gene>
    <name evidence="11" type="ORF">METZ01_LOCUS331738</name>
</gene>
<keyword evidence="3" id="KW-1003">Cell membrane</keyword>
<accession>A0A382PZV8</accession>
<name>A0A382PZV8_9ZZZZ</name>
<evidence type="ECO:0008006" key="12">
    <source>
        <dbReference type="Google" id="ProtNLM"/>
    </source>
</evidence>
<dbReference type="GO" id="GO:0005886">
    <property type="term" value="C:plasma membrane"/>
    <property type="evidence" value="ECO:0007669"/>
    <property type="project" value="UniProtKB-SubCell"/>
</dbReference>
<sequence>MFPFVSVAYAQSAGEASSQSPFFQFIPLVLILGVFWFLIIRPQQKKRKEHLRMVDSLKKGDKVVTNEGIFGTIIKVGDDRVTLEVASKVQIQFERQQVARMDKKVAESKDDTDDDDDEKKVVKKKTKKRRLPSIEFT</sequence>
<feature type="compositionally biased region" description="Basic and acidic residues" evidence="9">
    <location>
        <begin position="100"/>
        <end position="109"/>
    </location>
</feature>
<dbReference type="GO" id="GO:0015031">
    <property type="term" value="P:protein transport"/>
    <property type="evidence" value="ECO:0007669"/>
    <property type="project" value="UniProtKB-KW"/>
</dbReference>
<feature type="compositionally biased region" description="Basic residues" evidence="9">
    <location>
        <begin position="121"/>
        <end position="131"/>
    </location>
</feature>
<dbReference type="PANTHER" id="PTHR33909">
    <property type="entry name" value="SEC TRANSLOCON ACCESSORY COMPLEX SUBUNIT YAJC"/>
    <property type="match status" value="1"/>
</dbReference>
<dbReference type="PRINTS" id="PR01853">
    <property type="entry name" value="YAJCTRNLCASE"/>
</dbReference>
<keyword evidence="2" id="KW-0813">Transport</keyword>
<protein>
    <recommendedName>
        <fullName evidence="12">Sec translocon accessory complex subunit YajC</fullName>
    </recommendedName>
</protein>
<evidence type="ECO:0000313" key="11">
    <source>
        <dbReference type="EMBL" id="SVC78884.1"/>
    </source>
</evidence>
<evidence type="ECO:0000256" key="9">
    <source>
        <dbReference type="SAM" id="MobiDB-lite"/>
    </source>
</evidence>
<dbReference type="AlphaFoldDB" id="A0A382PZV8"/>
<evidence type="ECO:0000256" key="2">
    <source>
        <dbReference type="ARBA" id="ARBA00022448"/>
    </source>
</evidence>
<feature type="region of interest" description="Disordered" evidence="9">
    <location>
        <begin position="99"/>
        <end position="137"/>
    </location>
</feature>
<dbReference type="PANTHER" id="PTHR33909:SF1">
    <property type="entry name" value="SEC TRANSLOCON ACCESSORY COMPLEX SUBUNIT YAJC"/>
    <property type="match status" value="1"/>
</dbReference>
<evidence type="ECO:0000256" key="7">
    <source>
        <dbReference type="ARBA" id="ARBA00023010"/>
    </source>
</evidence>
<reference evidence="11" key="1">
    <citation type="submission" date="2018-05" db="EMBL/GenBank/DDBJ databases">
        <authorList>
            <person name="Lanie J.A."/>
            <person name="Ng W.-L."/>
            <person name="Kazmierczak K.M."/>
            <person name="Andrzejewski T.M."/>
            <person name="Davidsen T.M."/>
            <person name="Wayne K.J."/>
            <person name="Tettelin H."/>
            <person name="Glass J.I."/>
            <person name="Rusch D."/>
            <person name="Podicherti R."/>
            <person name="Tsui H.-C.T."/>
            <person name="Winkler M.E."/>
        </authorList>
    </citation>
    <scope>NUCLEOTIDE SEQUENCE</scope>
</reference>
<evidence type="ECO:0000256" key="3">
    <source>
        <dbReference type="ARBA" id="ARBA00022475"/>
    </source>
</evidence>
<keyword evidence="5" id="KW-0653">Protein transport</keyword>